<accession>A0A401G9J6</accession>
<evidence type="ECO:0000313" key="2">
    <source>
        <dbReference type="EMBL" id="GBE78856.1"/>
    </source>
</evidence>
<feature type="domain" description="F-box" evidence="1">
    <location>
        <begin position="9"/>
        <end position="46"/>
    </location>
</feature>
<name>A0A401G9J6_9APHY</name>
<dbReference type="Pfam" id="PF12937">
    <property type="entry name" value="F-box-like"/>
    <property type="match status" value="1"/>
</dbReference>
<proteinExistence type="predicted"/>
<dbReference type="InParanoid" id="A0A401G9J6"/>
<dbReference type="RefSeq" id="XP_027609769.1">
    <property type="nucleotide sequence ID" value="XM_027753968.1"/>
</dbReference>
<dbReference type="InterPro" id="IPR036047">
    <property type="entry name" value="F-box-like_dom_sf"/>
</dbReference>
<evidence type="ECO:0000313" key="3">
    <source>
        <dbReference type="Proteomes" id="UP000287166"/>
    </source>
</evidence>
<dbReference type="AlphaFoldDB" id="A0A401G9J6"/>
<dbReference type="EMBL" id="BFAD01000002">
    <property type="protein sequence ID" value="GBE78856.1"/>
    <property type="molecule type" value="Genomic_DNA"/>
</dbReference>
<dbReference type="Proteomes" id="UP000287166">
    <property type="component" value="Unassembled WGS sequence"/>
</dbReference>
<dbReference type="OrthoDB" id="2789299at2759"/>
<dbReference type="PROSITE" id="PS50181">
    <property type="entry name" value="FBOX"/>
    <property type="match status" value="1"/>
</dbReference>
<dbReference type="CDD" id="cd09917">
    <property type="entry name" value="F-box_SF"/>
    <property type="match status" value="1"/>
</dbReference>
<organism evidence="2 3">
    <name type="scientific">Sparassis crispa</name>
    <dbReference type="NCBI Taxonomy" id="139825"/>
    <lineage>
        <taxon>Eukaryota</taxon>
        <taxon>Fungi</taxon>
        <taxon>Dikarya</taxon>
        <taxon>Basidiomycota</taxon>
        <taxon>Agaricomycotina</taxon>
        <taxon>Agaricomycetes</taxon>
        <taxon>Polyporales</taxon>
        <taxon>Sparassidaceae</taxon>
        <taxon>Sparassis</taxon>
    </lineage>
</organism>
<dbReference type="GeneID" id="38775773"/>
<gene>
    <name evidence="2" type="ORF">SCP_0200530</name>
</gene>
<sequence length="250" mass="28360">MTSQLPISMATINDLPNELLLEIIPHLTLQALIAARAINKKWRMLVAIASRDLCPTRRRLLQLYTDTIASPAFHATRDEIVAHLWPFDREAYVAALEAATPLPLPDDFRMWLLEWPERAVIGWYWPGLTSAYNFQATLARATGAYLLERPDDALGSILLNKDGSVISHRPLRGEDLILNDHWVWFVDLHCDPCDRYGITTSLFIAGKGVGEKVVGQVRYNVVGRLIQSEHGAPCWLDFLRGELRYQESLM</sequence>
<keyword evidence="3" id="KW-1185">Reference proteome</keyword>
<dbReference type="InterPro" id="IPR001810">
    <property type="entry name" value="F-box_dom"/>
</dbReference>
<protein>
    <recommendedName>
        <fullName evidence="1">F-box domain-containing protein</fullName>
    </recommendedName>
</protein>
<reference evidence="2 3" key="1">
    <citation type="journal article" date="2018" name="Sci. Rep.">
        <title>Genome sequence of the cauliflower mushroom Sparassis crispa (Hanabiratake) and its association with beneficial usage.</title>
        <authorList>
            <person name="Kiyama R."/>
            <person name="Furutani Y."/>
            <person name="Kawaguchi K."/>
            <person name="Nakanishi T."/>
        </authorList>
    </citation>
    <scope>NUCLEOTIDE SEQUENCE [LARGE SCALE GENOMIC DNA]</scope>
</reference>
<comment type="caution">
    <text evidence="2">The sequence shown here is derived from an EMBL/GenBank/DDBJ whole genome shotgun (WGS) entry which is preliminary data.</text>
</comment>
<dbReference type="SUPFAM" id="SSF81383">
    <property type="entry name" value="F-box domain"/>
    <property type="match status" value="1"/>
</dbReference>
<evidence type="ECO:0000259" key="1">
    <source>
        <dbReference type="PROSITE" id="PS50181"/>
    </source>
</evidence>
<dbReference type="Gene3D" id="1.20.1280.50">
    <property type="match status" value="1"/>
</dbReference>